<accession>A0A9X3BIU5</accession>
<keyword evidence="1" id="KW-0732">Signal</keyword>
<evidence type="ECO:0000313" key="2">
    <source>
        <dbReference type="EMBL" id="MCU7551962.1"/>
    </source>
</evidence>
<reference evidence="2" key="1">
    <citation type="submission" date="2022-09" db="EMBL/GenBank/DDBJ databases">
        <authorList>
            <person name="Yuan C."/>
            <person name="Ke Z."/>
        </authorList>
    </citation>
    <scope>NUCLEOTIDE SEQUENCE</scope>
    <source>
        <strain evidence="2">LB-8</strain>
    </source>
</reference>
<gene>
    <name evidence="2" type="ORF">OCK74_22775</name>
</gene>
<feature type="chain" id="PRO_5040829603" description="Fibronectin type-III domain-containing protein" evidence="1">
    <location>
        <begin position="17"/>
        <end position="1195"/>
    </location>
</feature>
<dbReference type="Proteomes" id="UP001155483">
    <property type="component" value="Unassembled WGS sequence"/>
</dbReference>
<evidence type="ECO:0008006" key="4">
    <source>
        <dbReference type="Google" id="ProtNLM"/>
    </source>
</evidence>
<feature type="signal peptide" evidence="1">
    <location>
        <begin position="1"/>
        <end position="16"/>
    </location>
</feature>
<comment type="caution">
    <text evidence="2">The sequence shown here is derived from an EMBL/GenBank/DDBJ whole genome shotgun (WGS) entry which is preliminary data.</text>
</comment>
<sequence length="1195" mass="132930">MRKAIFFMFMTWQLLAANISLQAQSIDLPVLIRPQNKQVVTKLQARNLVFSWQPSMKTLPGALYLFRLVEVNPTDREPGDAMESTSVPLLEKTILGTTFLYTPDLPALSPGKTYAWQISAIGLRGQKPALDSKTTSEAYTFSIDSGYYDYCTCSVGNTSIQRTSKSPNFFTYQGTVQGGCSGDYYCQGTNRIEYLWRVVSGAANIEGPDNGPTVNVATAGPGTFTIELKGTVVCNDSNNCSTTTTYTDTFAYEPKTCDCNVDVDCKKVIGQGNLRTFEGVLNGGCTGVHGMAPPYDTCGIQNVTWFWQVIEGGDVAEIEGADNQQTVNVKIKGTGPYQMRVQADVTCSDGSKTCNSFDYCFDTARVEKKCTFVYSESNQPAMVGGLYKVLKSGDLAMFSKEQNVSGNNKIRRDDYIALFAKGEDFDKVTFECTPSYQCDEAQKKGTKDVLLAGKVRFEWEIQNGEGNFVKLGALPANVSSDVGDRVIFQPPYVPLPENGQKNSKTTTIFLRTIDETGTGQLLDQNTYDNITITTSRFKNSDEDYYTIEVQNTNQTYFAKPNLQEDNNGVCKATYSWDKPNDLKRPTIKLPPVPDNNKMVLGQWMVLEANNQNETDELKMVCDGKQTQCEEDGGKKEYPDNIEWTWTIQNDDGTKGRFIGGKTGRYVIYEAPDRMPLPRINELSVDIVVSVKNTGVQKNDVTFTSSPISFKIFKPGVQLQYPPLTWLPEDGNSVSLKSSLLYFENGMWKPALAHMSRIHFFELLNVSKEKGICLNDPLPRRARQCRDLLLKKEGHTEVFERSKDPGPFNCNNKKYYVHARSQKPAKEETVKVNSEDFGSYGFLRSFANINQGGKDSIKGETPVYEPVPIPANKLPHPLGRAKKTIYSDNRVTIPRDVDENHIADNGWTTLGGARIPDPQNPKVDNDNQLPGDGFNGDGLSNYEEYRGFYVSGSHLRTNINNKDLFVHNSDGANLITFQSVLLSPAGERVYVHEIYEEEYISNARREINFNCNPDLHPDGTNAGAAGTAPVQKGLFLRNAIAVVVGLNGNIESRNNRPAPPNWVQRVNIYPANITAFCLRMGLNLPTKLNQVTAHELCHAINIYHHGRGVNVLNGLRSGDMRCIMRYDNRLPTVPGFIPEPIGNILCDSNLGTGYNARIPCSPLVPASRCFGNADVNRGFCIRKIRVSCTQFPYPQY</sequence>
<evidence type="ECO:0000313" key="3">
    <source>
        <dbReference type="Proteomes" id="UP001155483"/>
    </source>
</evidence>
<reference evidence="2" key="2">
    <citation type="submission" date="2023-04" db="EMBL/GenBank/DDBJ databases">
        <title>Paracnuella aquatica gen. nov., sp. nov., a member of the family Chitinophagaceae isolated from a hot spring.</title>
        <authorList>
            <person name="Wang C."/>
        </authorList>
    </citation>
    <scope>NUCLEOTIDE SEQUENCE</scope>
    <source>
        <strain evidence="2">LB-8</strain>
    </source>
</reference>
<organism evidence="2 3">
    <name type="scientific">Paraflavisolibacter caeni</name>
    <dbReference type="NCBI Taxonomy" id="2982496"/>
    <lineage>
        <taxon>Bacteria</taxon>
        <taxon>Pseudomonadati</taxon>
        <taxon>Bacteroidota</taxon>
        <taxon>Chitinophagia</taxon>
        <taxon>Chitinophagales</taxon>
        <taxon>Chitinophagaceae</taxon>
        <taxon>Paraflavisolibacter</taxon>
    </lineage>
</organism>
<dbReference type="AlphaFoldDB" id="A0A9X3BIU5"/>
<proteinExistence type="predicted"/>
<dbReference type="EMBL" id="JAOTIF010000026">
    <property type="protein sequence ID" value="MCU7551962.1"/>
    <property type="molecule type" value="Genomic_DNA"/>
</dbReference>
<dbReference type="RefSeq" id="WP_279299399.1">
    <property type="nucleotide sequence ID" value="NZ_JAOTIF010000026.1"/>
</dbReference>
<keyword evidence="3" id="KW-1185">Reference proteome</keyword>
<protein>
    <recommendedName>
        <fullName evidence="4">Fibronectin type-III domain-containing protein</fullName>
    </recommendedName>
</protein>
<name>A0A9X3BIU5_9BACT</name>
<evidence type="ECO:0000256" key="1">
    <source>
        <dbReference type="SAM" id="SignalP"/>
    </source>
</evidence>